<dbReference type="InterPro" id="IPR029044">
    <property type="entry name" value="Nucleotide-diphossugar_trans"/>
</dbReference>
<evidence type="ECO:0000256" key="17">
    <source>
        <dbReference type="RuleBase" id="RU368119"/>
    </source>
</evidence>
<evidence type="ECO:0000256" key="4">
    <source>
        <dbReference type="ARBA" id="ARBA00022676"/>
    </source>
</evidence>
<dbReference type="FunFam" id="3.10.180.20:FF:000001">
    <property type="entry name" value="alpha-1,3-mannosyl-glycoprotein 2-beta-N-acetylglucosaminyltransferase"/>
    <property type="match status" value="1"/>
</dbReference>
<evidence type="ECO:0000256" key="8">
    <source>
        <dbReference type="ARBA" id="ARBA00022968"/>
    </source>
</evidence>
<evidence type="ECO:0000256" key="1">
    <source>
        <dbReference type="ARBA" id="ARBA00004323"/>
    </source>
</evidence>
<dbReference type="AlphaFoldDB" id="A0A8S4S7Z5"/>
<dbReference type="EMBL" id="CAKXAJ010025998">
    <property type="protein sequence ID" value="CAH2249541.1"/>
    <property type="molecule type" value="Genomic_DNA"/>
</dbReference>
<keyword evidence="4 17" id="KW-0328">Glycosyltransferase</keyword>
<protein>
    <recommendedName>
        <fullName evidence="14 17">Alpha-1,3-mannosyl-glycoprotein 2-beta-N-acetylglucosaminyltransferase</fullName>
        <shortName evidence="17">GNT-I</shortName>
        <shortName evidence="17">GlcNAc-T I</shortName>
        <ecNumber evidence="14 17">2.4.1.101</ecNumber>
    </recommendedName>
    <alternativeName>
        <fullName evidence="15 17">N-glycosyl-oligosaccharide-glycoprotein N-acetylglucosaminyltransferase I</fullName>
    </alternativeName>
</protein>
<organism evidence="18 19">
    <name type="scientific">Pararge aegeria aegeria</name>
    <dbReference type="NCBI Taxonomy" id="348720"/>
    <lineage>
        <taxon>Eukaryota</taxon>
        <taxon>Metazoa</taxon>
        <taxon>Ecdysozoa</taxon>
        <taxon>Arthropoda</taxon>
        <taxon>Hexapoda</taxon>
        <taxon>Insecta</taxon>
        <taxon>Pterygota</taxon>
        <taxon>Neoptera</taxon>
        <taxon>Endopterygota</taxon>
        <taxon>Lepidoptera</taxon>
        <taxon>Glossata</taxon>
        <taxon>Ditrysia</taxon>
        <taxon>Papilionoidea</taxon>
        <taxon>Nymphalidae</taxon>
        <taxon>Satyrinae</taxon>
        <taxon>Satyrini</taxon>
        <taxon>Parargina</taxon>
        <taxon>Pararge</taxon>
    </lineage>
</organism>
<dbReference type="Gene3D" id="3.90.550.10">
    <property type="entry name" value="Spore Coat Polysaccharide Biosynthesis Protein SpsA, Chain A"/>
    <property type="match status" value="2"/>
</dbReference>
<reference evidence="18" key="1">
    <citation type="submission" date="2022-03" db="EMBL/GenBank/DDBJ databases">
        <authorList>
            <person name="Lindestad O."/>
        </authorList>
    </citation>
    <scope>NUCLEOTIDE SEQUENCE</scope>
</reference>
<evidence type="ECO:0000256" key="5">
    <source>
        <dbReference type="ARBA" id="ARBA00022679"/>
    </source>
</evidence>
<comment type="catalytic activity">
    <reaction evidence="16 17">
        <text>N(4)-(alpha-D-Man-(1-&gt;3)-[alpha-D-Man-(1-&gt;3)-[alpha-D-Man-(1-&gt;6)]-alpha-D-Man-(1-&gt;6)]-beta-D-Man-(1-&gt;4)-beta-D-GlcNAc-(1-&gt;4)-beta-D-GlcNAc)-L-asparaginyl-[protein] (N-glucan mannose isomer 5A1,2) + UDP-N-acetyl-alpha-D-glucosamine = N(4)-{beta-D-GlcNAc-(1-&gt;2)-alpha-D-Man-(1-&gt;3)-[alpha-D-Man-(1-&gt;3)-[alpha-D-Man-(1-&gt;6)]-alpha-D-Man-(1-&gt;6)]-beta-D-Man-(1-&gt;4)-beta-D-GlcNAc-(1-&gt;4)-beta-D-GlcNAc}-L-asparaginyl-[protein] + UDP + H(+)</text>
        <dbReference type="Rhea" id="RHEA:11456"/>
        <dbReference type="Rhea" id="RHEA-COMP:14367"/>
        <dbReference type="Rhea" id="RHEA-COMP:14368"/>
        <dbReference type="ChEBI" id="CHEBI:15378"/>
        <dbReference type="ChEBI" id="CHEBI:57705"/>
        <dbReference type="ChEBI" id="CHEBI:58223"/>
        <dbReference type="ChEBI" id="CHEBI:59087"/>
        <dbReference type="ChEBI" id="CHEBI:60625"/>
        <dbReference type="EC" id="2.4.1.101"/>
    </reaction>
</comment>
<evidence type="ECO:0000256" key="3">
    <source>
        <dbReference type="ARBA" id="ARBA00006492"/>
    </source>
</evidence>
<dbReference type="Gene3D" id="3.10.180.20">
    <property type="entry name" value="N-Acetylglucosaminyltransferase I, Domain 2"/>
    <property type="match status" value="1"/>
</dbReference>
<accession>A0A8S4S7Z5</accession>
<dbReference type="GO" id="GO:0006487">
    <property type="term" value="P:protein N-linked glycosylation"/>
    <property type="evidence" value="ECO:0007669"/>
    <property type="project" value="TreeGrafter"/>
</dbReference>
<keyword evidence="19" id="KW-1185">Reference proteome</keyword>
<evidence type="ECO:0000256" key="15">
    <source>
        <dbReference type="ARBA" id="ARBA00041712"/>
    </source>
</evidence>
<comment type="caution">
    <text evidence="18">The sequence shown here is derived from an EMBL/GenBank/DDBJ whole genome shotgun (WGS) entry which is preliminary data.</text>
</comment>
<evidence type="ECO:0000256" key="13">
    <source>
        <dbReference type="ARBA" id="ARBA00037706"/>
    </source>
</evidence>
<evidence type="ECO:0000256" key="7">
    <source>
        <dbReference type="ARBA" id="ARBA00022723"/>
    </source>
</evidence>
<dbReference type="Pfam" id="PF03071">
    <property type="entry name" value="GNT-I"/>
    <property type="match status" value="2"/>
</dbReference>
<keyword evidence="5" id="KW-0808">Transferase</keyword>
<evidence type="ECO:0000313" key="19">
    <source>
        <dbReference type="Proteomes" id="UP000838756"/>
    </source>
</evidence>
<comment type="similarity">
    <text evidence="3 17">Belongs to the glycosyltransferase 13 family.</text>
</comment>
<dbReference type="InterPro" id="IPR004139">
    <property type="entry name" value="Glyco_trans_13"/>
</dbReference>
<proteinExistence type="inferred from homology"/>
<keyword evidence="6" id="KW-0812">Transmembrane</keyword>
<evidence type="ECO:0000256" key="16">
    <source>
        <dbReference type="ARBA" id="ARBA00049421"/>
    </source>
</evidence>
<gene>
    <name evidence="18" type="primary">jg18774</name>
    <name evidence="18" type="ORF">PAEG_LOCUS21914</name>
</gene>
<dbReference type="GO" id="GO:0000139">
    <property type="term" value="C:Golgi membrane"/>
    <property type="evidence" value="ECO:0007669"/>
    <property type="project" value="UniProtKB-SubCell"/>
</dbReference>
<keyword evidence="9" id="KW-1133">Transmembrane helix</keyword>
<comment type="cofactor">
    <cofactor evidence="17">
        <name>Mn(2+)</name>
        <dbReference type="ChEBI" id="CHEBI:29035"/>
    </cofactor>
    <text evidence="17">The cofactor is mostly bound to the substrate.</text>
</comment>
<evidence type="ECO:0000256" key="2">
    <source>
        <dbReference type="ARBA" id="ARBA00004922"/>
    </source>
</evidence>
<dbReference type="PANTHER" id="PTHR10468:SF0">
    <property type="entry name" value="ALPHA-1,3-MANNOSYL-GLYCOPROTEIN 2-BETA-N-ACETYLGLUCOSAMINYLTRANSFERASE"/>
    <property type="match status" value="1"/>
</dbReference>
<evidence type="ECO:0000256" key="9">
    <source>
        <dbReference type="ARBA" id="ARBA00022989"/>
    </source>
</evidence>
<name>A0A8S4S7Z5_9NEOP</name>
<dbReference type="SUPFAM" id="SSF53448">
    <property type="entry name" value="Nucleotide-diphospho-sugar transferases"/>
    <property type="match status" value="1"/>
</dbReference>
<keyword evidence="7 17" id="KW-0479">Metal-binding</keyword>
<dbReference type="OrthoDB" id="440755at2759"/>
<dbReference type="InterPro" id="IPR052261">
    <property type="entry name" value="Glycosyltransferase_13"/>
</dbReference>
<evidence type="ECO:0000256" key="10">
    <source>
        <dbReference type="ARBA" id="ARBA00023034"/>
    </source>
</evidence>
<dbReference type="Proteomes" id="UP000838756">
    <property type="component" value="Unassembled WGS sequence"/>
</dbReference>
<dbReference type="GO" id="GO:0030145">
    <property type="term" value="F:manganese ion binding"/>
    <property type="evidence" value="ECO:0007669"/>
    <property type="project" value="UniProtKB-UniRule"/>
</dbReference>
<comment type="subcellular location">
    <subcellularLocation>
        <location evidence="1 17">Golgi apparatus membrane</location>
        <topology evidence="1 17">Single-pass type II membrane protein</topology>
    </subcellularLocation>
</comment>
<evidence type="ECO:0000256" key="11">
    <source>
        <dbReference type="ARBA" id="ARBA00023136"/>
    </source>
</evidence>
<keyword evidence="11" id="KW-0472">Membrane</keyword>
<dbReference type="GO" id="GO:0003827">
    <property type="term" value="F:alpha-1,3-mannosylglycoprotein 2-beta-N-acetylglucosaminyltransferase activity"/>
    <property type="evidence" value="ECO:0007669"/>
    <property type="project" value="UniProtKB-UniRule"/>
</dbReference>
<evidence type="ECO:0000256" key="6">
    <source>
        <dbReference type="ARBA" id="ARBA00022692"/>
    </source>
</evidence>
<keyword evidence="8 17" id="KW-0735">Signal-anchor</keyword>
<dbReference type="EC" id="2.4.1.101" evidence="14 17"/>
<keyword evidence="10 17" id="KW-0333">Golgi apparatus</keyword>
<dbReference type="PANTHER" id="PTHR10468">
    <property type="entry name" value="PROTEIN O-LINKED-MANNOSE BETA-1,2-N-ACETYLGLUCOSAMINYLTRANSFERASE 1/ALPHA-1,3-MANNOSYL-GLYCOPROTEIN 2-BETA-N-ACETYLGLUCOSAMINYLTRANSFERASE"/>
    <property type="match status" value="1"/>
</dbReference>
<evidence type="ECO:0000256" key="12">
    <source>
        <dbReference type="ARBA" id="ARBA00023211"/>
    </source>
</evidence>
<sequence length="341" mass="39757">MEVELDKLQNKMRDQLSDSYKLLEKVKSRLKKTEDKIIEDIARESFKAENDIDMALDGSIVLPILVIACDRVTVKRCLDNLVKFRPDKDTFPIIVSQVNLFKFFFADDLDISPDFFEYFLGTYPLLYKDPSIWCISAWNDNGKKELIDLSRPELLHRTDFFPGLGWLLKRDTWLQLEPKWPEAFFDDWLRDPQNTQGRACIRPEISRTYSFGKIGVSKGLFFDMHLRYMQLNMEFVGFTKLNLTYLLKDNYDSSYTELVASLPETSPEEVMAGASTESALRVSYSSAKTYRKAAKKLGLMDDFRSGIPRTAYRGIVTCFIRNRRVYLAPNYEWTKYDPSWG</sequence>
<evidence type="ECO:0000313" key="18">
    <source>
        <dbReference type="EMBL" id="CAH2249541.1"/>
    </source>
</evidence>
<comment type="function">
    <text evidence="13 17">Initiates complex N-linked carbohydrate formation. Essential for the conversion of high-mannose to hybrid and complex N-glycans.</text>
</comment>
<evidence type="ECO:0000256" key="14">
    <source>
        <dbReference type="ARBA" id="ARBA00038949"/>
    </source>
</evidence>
<comment type="pathway">
    <text evidence="2 17">Protein modification; protein glycosylation.</text>
</comment>
<keyword evidence="12 17" id="KW-0464">Manganese</keyword>